<name>A0A1M6YGM0_9FLAO</name>
<protein>
    <submittedName>
        <fullName evidence="2">Uncharacterized protein</fullName>
    </submittedName>
</protein>
<comment type="caution">
    <text evidence="2">The sequence shown here is derived from an EMBL/GenBank/DDBJ whole genome shotgun (WGS) entry which is preliminary data.</text>
</comment>
<dbReference type="STRING" id="1055723.SAMN05216293_2868"/>
<dbReference type="EMBL" id="FOKU01000005">
    <property type="protein sequence ID" value="SFC08447.1"/>
    <property type="molecule type" value="Genomic_DNA"/>
</dbReference>
<sequence length="64" mass="7284">MENLLKFPNDLQNKILLTLIDGFMNYSSSSMFLKEVPSPKDIRIQYGTNIINNHILSSLTGKIL</sequence>
<evidence type="ECO:0000313" key="4">
    <source>
        <dbReference type="Proteomes" id="UP000198940"/>
    </source>
</evidence>
<organism evidence="2 3">
    <name type="scientific">Flagellimonas taeanensis</name>
    <dbReference type="NCBI Taxonomy" id="1005926"/>
    <lineage>
        <taxon>Bacteria</taxon>
        <taxon>Pseudomonadati</taxon>
        <taxon>Bacteroidota</taxon>
        <taxon>Flavobacteriia</taxon>
        <taxon>Flavobacteriales</taxon>
        <taxon>Flavobacteriaceae</taxon>
        <taxon>Flagellimonas</taxon>
    </lineage>
</organism>
<dbReference type="Proteomes" id="UP000198940">
    <property type="component" value="Unassembled WGS sequence"/>
</dbReference>
<dbReference type="Proteomes" id="UP000184031">
    <property type="component" value="Unassembled WGS sequence"/>
</dbReference>
<keyword evidence="4" id="KW-1185">Reference proteome</keyword>
<reference evidence="2 3" key="1">
    <citation type="submission" date="2016-11" db="EMBL/GenBank/DDBJ databases">
        <authorList>
            <person name="Varghese N."/>
            <person name="Submissions S."/>
        </authorList>
    </citation>
    <scope>NUCLEOTIDE SEQUENCE [LARGE SCALE GENOMIC DNA]</scope>
    <source>
        <strain evidence="2 3">CGMCC 1.12174</strain>
        <strain evidence="1 4">DSM 26351</strain>
    </source>
</reference>
<gene>
    <name evidence="1" type="ORF">SAMN04487891_105264</name>
    <name evidence="2" type="ORF">SAMN05216293_2868</name>
</gene>
<accession>A0A1M6YGM0</accession>
<dbReference type="EMBL" id="FRAT01000007">
    <property type="protein sequence ID" value="SHL17139.1"/>
    <property type="molecule type" value="Genomic_DNA"/>
</dbReference>
<evidence type="ECO:0000313" key="1">
    <source>
        <dbReference type="EMBL" id="SFC08447.1"/>
    </source>
</evidence>
<proteinExistence type="predicted"/>
<dbReference type="AlphaFoldDB" id="A0A1M6YGM0"/>
<evidence type="ECO:0000313" key="2">
    <source>
        <dbReference type="EMBL" id="SHL17139.1"/>
    </source>
</evidence>
<evidence type="ECO:0000313" key="3">
    <source>
        <dbReference type="Proteomes" id="UP000184031"/>
    </source>
</evidence>